<dbReference type="Pfam" id="PF12674">
    <property type="entry name" value="Zn_ribbon_2"/>
    <property type="match status" value="1"/>
</dbReference>
<evidence type="ECO:0000313" key="3">
    <source>
        <dbReference type="EMBL" id="HIZ61481.1"/>
    </source>
</evidence>
<reference evidence="3" key="2">
    <citation type="submission" date="2021-04" db="EMBL/GenBank/DDBJ databases">
        <authorList>
            <person name="Gilroy R."/>
        </authorList>
    </citation>
    <scope>NUCLEOTIDE SEQUENCE</scope>
    <source>
        <strain evidence="3">CHK188-11489</strain>
    </source>
</reference>
<protein>
    <submittedName>
        <fullName evidence="3">Helix-turn-helix domain-containing protein</fullName>
    </submittedName>
</protein>
<dbReference type="SMART" id="SM00530">
    <property type="entry name" value="HTH_XRE"/>
    <property type="match status" value="1"/>
</dbReference>
<feature type="domain" description="HTH cro/C1-type" evidence="2">
    <location>
        <begin position="7"/>
        <end position="61"/>
    </location>
</feature>
<keyword evidence="1" id="KW-0238">DNA-binding</keyword>
<dbReference type="GO" id="GO:0003677">
    <property type="term" value="F:DNA binding"/>
    <property type="evidence" value="ECO:0007669"/>
    <property type="project" value="UniProtKB-KW"/>
</dbReference>
<evidence type="ECO:0000313" key="4">
    <source>
        <dbReference type="Proteomes" id="UP000824105"/>
    </source>
</evidence>
<dbReference type="Proteomes" id="UP000824105">
    <property type="component" value="Unassembled WGS sequence"/>
</dbReference>
<dbReference type="PANTHER" id="PTHR46558">
    <property type="entry name" value="TRACRIPTIONAL REGULATORY PROTEIN-RELATED-RELATED"/>
    <property type="match status" value="1"/>
</dbReference>
<accession>A0A9D2FJ44</accession>
<dbReference type="PROSITE" id="PS50943">
    <property type="entry name" value="HTH_CROC1"/>
    <property type="match status" value="1"/>
</dbReference>
<dbReference type="AlphaFoldDB" id="A0A9D2FJ44"/>
<comment type="caution">
    <text evidence="3">The sequence shown here is derived from an EMBL/GenBank/DDBJ whole genome shotgun (WGS) entry which is preliminary data.</text>
</comment>
<reference evidence="3" key="1">
    <citation type="journal article" date="2021" name="PeerJ">
        <title>Extensive microbial diversity within the chicken gut microbiome revealed by metagenomics and culture.</title>
        <authorList>
            <person name="Gilroy R."/>
            <person name="Ravi A."/>
            <person name="Getino M."/>
            <person name="Pursley I."/>
            <person name="Horton D.L."/>
            <person name="Alikhan N.F."/>
            <person name="Baker D."/>
            <person name="Gharbi K."/>
            <person name="Hall N."/>
            <person name="Watson M."/>
            <person name="Adriaenssens E.M."/>
            <person name="Foster-Nyarko E."/>
            <person name="Jarju S."/>
            <person name="Secka A."/>
            <person name="Antonio M."/>
            <person name="Oren A."/>
            <person name="Chaudhuri R.R."/>
            <person name="La Ragione R."/>
            <person name="Hildebrand F."/>
            <person name="Pallen M.J."/>
        </authorList>
    </citation>
    <scope>NUCLEOTIDE SEQUENCE</scope>
    <source>
        <strain evidence="3">CHK188-11489</strain>
    </source>
</reference>
<dbReference type="PANTHER" id="PTHR46558:SF4">
    <property type="entry name" value="DNA-BIDING PHAGE PROTEIN"/>
    <property type="match status" value="1"/>
</dbReference>
<dbReference type="Pfam" id="PF01381">
    <property type="entry name" value="HTH_3"/>
    <property type="match status" value="1"/>
</dbReference>
<gene>
    <name evidence="3" type="ORF">H9724_01775</name>
</gene>
<proteinExistence type="predicted"/>
<evidence type="ECO:0000259" key="2">
    <source>
        <dbReference type="PROSITE" id="PS50943"/>
    </source>
</evidence>
<dbReference type="Gene3D" id="1.10.260.40">
    <property type="entry name" value="lambda repressor-like DNA-binding domains"/>
    <property type="match status" value="1"/>
</dbReference>
<dbReference type="SUPFAM" id="SSF47413">
    <property type="entry name" value="lambda repressor-like DNA-binding domains"/>
    <property type="match status" value="1"/>
</dbReference>
<dbReference type="InterPro" id="IPR010982">
    <property type="entry name" value="Lambda_DNA-bd_dom_sf"/>
</dbReference>
<evidence type="ECO:0000256" key="1">
    <source>
        <dbReference type="ARBA" id="ARBA00023125"/>
    </source>
</evidence>
<dbReference type="EMBL" id="DXBF01000013">
    <property type="protein sequence ID" value="HIZ61481.1"/>
    <property type="molecule type" value="Genomic_DNA"/>
</dbReference>
<name>A0A9D2FJ44_9FIRM</name>
<dbReference type="InterPro" id="IPR025868">
    <property type="entry name" value="Zn_ribbon_dom_put"/>
</dbReference>
<dbReference type="CDD" id="cd00093">
    <property type="entry name" value="HTH_XRE"/>
    <property type="match status" value="1"/>
</dbReference>
<dbReference type="InterPro" id="IPR001387">
    <property type="entry name" value="Cro/C1-type_HTH"/>
</dbReference>
<organism evidence="3 4">
    <name type="scientific">Candidatus Gemmiger avistercoris</name>
    <dbReference type="NCBI Taxonomy" id="2838606"/>
    <lineage>
        <taxon>Bacteria</taxon>
        <taxon>Bacillati</taxon>
        <taxon>Bacillota</taxon>
        <taxon>Clostridia</taxon>
        <taxon>Eubacteriales</taxon>
        <taxon>Gemmiger</taxon>
    </lineage>
</organism>
<sequence length="148" mass="16789">METKDVIAALRTKKGLSQEQLAERLYVTRQAVSRWETGETVPNTETLKRLSAVLDVSINTLLGAPRKLVCQCCGMPLEDAAMSREPDGTFNEAYCKWCYADGKFVYGSREELTEFLAGHMSSEAWPPEQVRAYLEEMLPKLDHWKETP</sequence>